<comment type="caution">
    <text evidence="1">The sequence shown here is derived from an EMBL/GenBank/DDBJ whole genome shotgun (WGS) entry which is preliminary data.</text>
</comment>
<evidence type="ECO:0000313" key="2">
    <source>
        <dbReference type="Proteomes" id="UP000655796"/>
    </source>
</evidence>
<evidence type="ECO:0000313" key="1">
    <source>
        <dbReference type="EMBL" id="MBD3702900.1"/>
    </source>
</evidence>
<organism evidence="1 2">
    <name type="scientific">Klebsiella pneumoniae</name>
    <dbReference type="NCBI Taxonomy" id="573"/>
    <lineage>
        <taxon>Bacteria</taxon>
        <taxon>Pseudomonadati</taxon>
        <taxon>Pseudomonadota</taxon>
        <taxon>Gammaproteobacteria</taxon>
        <taxon>Enterobacterales</taxon>
        <taxon>Enterobacteriaceae</taxon>
        <taxon>Klebsiella/Raoultella group</taxon>
        <taxon>Klebsiella</taxon>
        <taxon>Klebsiella pneumoniae complex</taxon>
    </lineage>
</organism>
<name>A0A927DBD2_KLEPN</name>
<proteinExistence type="predicted"/>
<reference evidence="1" key="1">
    <citation type="submission" date="2020-07" db="EMBL/GenBank/DDBJ databases">
        <title>Clinical and genomic characterization of carbapenemase-producing Enterobacterales causing secondary infections during the COVID-19 crisis at a New York City hospital.</title>
        <authorList>
            <person name="Gomez-Simmonds A."/>
            <person name="Annavajhala M.K."/>
            <person name="Uhlemann A.-C."/>
        </authorList>
    </citation>
    <scope>NUCLEOTIDE SEQUENCE</scope>
    <source>
        <strain evidence="1">NK1590</strain>
    </source>
</reference>
<gene>
    <name evidence="1" type="ORF">IE986_31610</name>
</gene>
<dbReference type="EMBL" id="JACXTD010000013">
    <property type="protein sequence ID" value="MBD3702900.1"/>
    <property type="molecule type" value="Genomic_DNA"/>
</dbReference>
<dbReference type="AlphaFoldDB" id="A0A927DBD2"/>
<accession>A0A927DBD2</accession>
<sequence>MIELFNTMQDSQVVVLSSLIEGHHLTSSGNSVKADFEVTRLPAIIEMLEKNIFSLFVI</sequence>
<dbReference type="Proteomes" id="UP000655796">
    <property type="component" value="Unassembled WGS sequence"/>
</dbReference>
<protein>
    <submittedName>
        <fullName evidence="1">Uncharacterized protein</fullName>
    </submittedName>
</protein>